<dbReference type="Pfam" id="PF04443">
    <property type="entry name" value="LuxE"/>
    <property type="match status" value="1"/>
</dbReference>
<dbReference type="EMBL" id="BNCK01000001">
    <property type="protein sequence ID" value="GHF80398.1"/>
    <property type="molecule type" value="Genomic_DNA"/>
</dbReference>
<dbReference type="Proteomes" id="UP000623842">
    <property type="component" value="Unassembled WGS sequence"/>
</dbReference>
<reference evidence="2" key="2">
    <citation type="submission" date="2020-09" db="EMBL/GenBank/DDBJ databases">
        <authorList>
            <person name="Sun Q."/>
            <person name="Kim S."/>
        </authorList>
    </citation>
    <scope>NUCLEOTIDE SEQUENCE</scope>
    <source>
        <strain evidence="2">KCTC 42731</strain>
    </source>
</reference>
<evidence type="ECO:0000313" key="2">
    <source>
        <dbReference type="EMBL" id="GHF80398.1"/>
    </source>
</evidence>
<organism evidence="2 3">
    <name type="scientific">Thalassotalea marina</name>
    <dbReference type="NCBI Taxonomy" id="1673741"/>
    <lineage>
        <taxon>Bacteria</taxon>
        <taxon>Pseudomonadati</taxon>
        <taxon>Pseudomonadota</taxon>
        <taxon>Gammaproteobacteria</taxon>
        <taxon>Alteromonadales</taxon>
        <taxon>Colwelliaceae</taxon>
        <taxon>Thalassotalea</taxon>
    </lineage>
</organism>
<dbReference type="InterPro" id="IPR042099">
    <property type="entry name" value="ANL_N_sf"/>
</dbReference>
<protein>
    <submittedName>
        <fullName evidence="2">Acyl-protein synthetase</fullName>
    </submittedName>
</protein>
<keyword evidence="3" id="KW-1185">Reference proteome</keyword>
<dbReference type="AlphaFoldDB" id="A0A919BBD1"/>
<evidence type="ECO:0000313" key="3">
    <source>
        <dbReference type="Proteomes" id="UP000623842"/>
    </source>
</evidence>
<accession>A0A919BBD1</accession>
<dbReference type="RefSeq" id="WP_189767090.1">
    <property type="nucleotide sequence ID" value="NZ_BNCK01000001.1"/>
</dbReference>
<feature type="domain" description="Acyl-protein synthetase LuxE" evidence="1">
    <location>
        <begin position="10"/>
        <end position="354"/>
    </location>
</feature>
<dbReference type="Gene3D" id="3.40.50.12780">
    <property type="entry name" value="N-terminal domain of ligase-like"/>
    <property type="match status" value="1"/>
</dbReference>
<gene>
    <name evidence="2" type="ORF">GCM10017161_04600</name>
</gene>
<dbReference type="GO" id="GO:0008218">
    <property type="term" value="P:bioluminescence"/>
    <property type="evidence" value="ECO:0007669"/>
    <property type="project" value="InterPro"/>
</dbReference>
<sequence length="356" mass="40669">MINSAWHNLISLAPYALSHEEKAAIFAKYGNELVKHHYEHCQPYQNILDFFHLTEQTFEQAPPLHTSMFKLHELRSIQQNDVFKVTTSSGTTGQQVSKIYLDKTNIARQQKILSSIVKEWLGNKRLPMLIIDHPNVIKDRFSYSARGVGIQGLSLFGHHHTYALNEDMSINWPCVEGFIEQYKDEKIFIFGFTFMVWQYLLQLLDKNQKRFELSNALLLHSGGWKKLIDQAVSNEQFKTTAQQYLGAVNVHNFYGMVEQTGTIHVECEQGHLHCPTWSDVHVVSPDNLIPLPIKKSGIIELHSLLPTSYPGHKILTEDTGFLVGIDDCPCGRKGKYFQVTGRVKRAEIRGCSDTQS</sequence>
<evidence type="ECO:0000259" key="1">
    <source>
        <dbReference type="Pfam" id="PF04443"/>
    </source>
</evidence>
<name>A0A919BBD1_9GAMM</name>
<comment type="caution">
    <text evidence="2">The sequence shown here is derived from an EMBL/GenBank/DDBJ whole genome shotgun (WGS) entry which is preliminary data.</text>
</comment>
<dbReference type="GO" id="GO:0047474">
    <property type="term" value="F:long-chain fatty acid--protein ligase activity"/>
    <property type="evidence" value="ECO:0007669"/>
    <property type="project" value="InterPro"/>
</dbReference>
<proteinExistence type="predicted"/>
<reference evidence="2" key="1">
    <citation type="journal article" date="2014" name="Int. J. Syst. Evol. Microbiol.">
        <title>Complete genome sequence of Corynebacterium casei LMG S-19264T (=DSM 44701T), isolated from a smear-ripened cheese.</title>
        <authorList>
            <consortium name="US DOE Joint Genome Institute (JGI-PGF)"/>
            <person name="Walter F."/>
            <person name="Albersmeier A."/>
            <person name="Kalinowski J."/>
            <person name="Ruckert C."/>
        </authorList>
    </citation>
    <scope>NUCLEOTIDE SEQUENCE</scope>
    <source>
        <strain evidence="2">KCTC 42731</strain>
    </source>
</reference>
<dbReference type="InterPro" id="IPR007534">
    <property type="entry name" value="LuxE"/>
</dbReference>
<dbReference type="SUPFAM" id="SSF56801">
    <property type="entry name" value="Acetyl-CoA synthetase-like"/>
    <property type="match status" value="1"/>
</dbReference>